<comment type="caution">
    <text evidence="2">The sequence shown here is derived from an EMBL/GenBank/DDBJ whole genome shotgun (WGS) entry which is preliminary data.</text>
</comment>
<protein>
    <recommendedName>
        <fullName evidence="4">LysR family transcriptional regulator</fullName>
    </recommendedName>
</protein>
<dbReference type="Proteomes" id="UP001500523">
    <property type="component" value="Unassembled WGS sequence"/>
</dbReference>
<feature type="region of interest" description="Disordered" evidence="1">
    <location>
        <begin position="1"/>
        <end position="38"/>
    </location>
</feature>
<feature type="compositionally biased region" description="Low complexity" evidence="1">
    <location>
        <begin position="15"/>
        <end position="37"/>
    </location>
</feature>
<keyword evidence="3" id="KW-1185">Reference proteome</keyword>
<evidence type="ECO:0008006" key="4">
    <source>
        <dbReference type="Google" id="ProtNLM"/>
    </source>
</evidence>
<dbReference type="RefSeq" id="WP_344692910.1">
    <property type="nucleotide sequence ID" value="NZ_BAABBF010000003.1"/>
</dbReference>
<evidence type="ECO:0000256" key="1">
    <source>
        <dbReference type="SAM" id="MobiDB-lite"/>
    </source>
</evidence>
<reference evidence="3" key="1">
    <citation type="journal article" date="2019" name="Int. J. Syst. Evol. Microbiol.">
        <title>The Global Catalogue of Microorganisms (GCM) 10K type strain sequencing project: providing services to taxonomists for standard genome sequencing and annotation.</title>
        <authorList>
            <consortium name="The Broad Institute Genomics Platform"/>
            <consortium name="The Broad Institute Genome Sequencing Center for Infectious Disease"/>
            <person name="Wu L."/>
            <person name="Ma J."/>
        </authorList>
    </citation>
    <scope>NUCLEOTIDE SEQUENCE [LARGE SCALE GENOMIC DNA]</scope>
    <source>
        <strain evidence="3">JCM 17498</strain>
    </source>
</reference>
<name>A0ABP7DS89_9SPHN</name>
<gene>
    <name evidence="2" type="ORF">GCM10022268_16900</name>
</gene>
<accession>A0ABP7DS89</accession>
<dbReference type="EMBL" id="BAABBF010000003">
    <property type="protein sequence ID" value="GAA3708181.1"/>
    <property type="molecule type" value="Genomic_DNA"/>
</dbReference>
<evidence type="ECO:0000313" key="3">
    <source>
        <dbReference type="Proteomes" id="UP001500523"/>
    </source>
</evidence>
<evidence type="ECO:0000313" key="2">
    <source>
        <dbReference type="EMBL" id="GAA3708181.1"/>
    </source>
</evidence>
<organism evidence="2 3">
    <name type="scientific">Sphingomonas cynarae</name>
    <dbReference type="NCBI Taxonomy" id="930197"/>
    <lineage>
        <taxon>Bacteria</taxon>
        <taxon>Pseudomonadati</taxon>
        <taxon>Pseudomonadota</taxon>
        <taxon>Alphaproteobacteria</taxon>
        <taxon>Sphingomonadales</taxon>
        <taxon>Sphingomonadaceae</taxon>
        <taxon>Sphingomonas</taxon>
    </lineage>
</organism>
<sequence length="202" mass="21320">MKPSRHVIAGDDADNAAATGLPEPALPAAAARGPATGLRHRHDGWTAQRQRLFVATLANTGSVAEAARTAGITARSAYRLRNDPRGAAFARAWEAALLTAASRLTAVAFDRAITGSPRRLWRDGELVATQTVPSDQMLMFLLRHLQPRLFAADADIRVMERMQAGYGDAVAALADAPVDCDLLDPADIVLDASGPGGSPHPL</sequence>
<proteinExistence type="predicted"/>